<proteinExistence type="predicted"/>
<dbReference type="AlphaFoldDB" id="A0A9P6XLX3"/>
<keyword evidence="3" id="KW-1185">Reference proteome</keyword>
<evidence type="ECO:0000313" key="2">
    <source>
        <dbReference type="EMBL" id="KAG1520445.1"/>
    </source>
</evidence>
<evidence type="ECO:0000313" key="3">
    <source>
        <dbReference type="Proteomes" id="UP000740926"/>
    </source>
</evidence>
<feature type="region of interest" description="Disordered" evidence="1">
    <location>
        <begin position="8"/>
        <end position="67"/>
    </location>
</feature>
<comment type="caution">
    <text evidence="2">The sequence shown here is derived from an EMBL/GenBank/DDBJ whole genome shotgun (WGS) entry which is preliminary data.</text>
</comment>
<reference evidence="2 3" key="1">
    <citation type="journal article" date="2020" name="Microb. Genom.">
        <title>Genetic diversity of clinical and environmental Mucorales isolates obtained from an investigation of mucormycosis cases among solid organ transplant recipients.</title>
        <authorList>
            <person name="Nguyen M.H."/>
            <person name="Kaul D."/>
            <person name="Muto C."/>
            <person name="Cheng S.J."/>
            <person name="Richter R.A."/>
            <person name="Bruno V.M."/>
            <person name="Liu G."/>
            <person name="Beyhan S."/>
            <person name="Sundermann A.J."/>
            <person name="Mounaud S."/>
            <person name="Pasculle A.W."/>
            <person name="Nierman W.C."/>
            <person name="Driscoll E."/>
            <person name="Cumbie R."/>
            <person name="Clancy C.J."/>
            <person name="Dupont C.L."/>
        </authorList>
    </citation>
    <scope>NUCLEOTIDE SEQUENCE [LARGE SCALE GENOMIC DNA]</scope>
    <source>
        <strain evidence="2 3">GL24</strain>
    </source>
</reference>
<organism evidence="2 3">
    <name type="scientific">Rhizopus delemar</name>
    <dbReference type="NCBI Taxonomy" id="936053"/>
    <lineage>
        <taxon>Eukaryota</taxon>
        <taxon>Fungi</taxon>
        <taxon>Fungi incertae sedis</taxon>
        <taxon>Mucoromycota</taxon>
        <taxon>Mucoromycotina</taxon>
        <taxon>Mucoromycetes</taxon>
        <taxon>Mucorales</taxon>
        <taxon>Mucorineae</taxon>
        <taxon>Rhizopodaceae</taxon>
        <taxon>Rhizopus</taxon>
    </lineage>
</organism>
<protein>
    <submittedName>
        <fullName evidence="2">Uncharacterized protein</fullName>
    </submittedName>
</protein>
<dbReference type="Proteomes" id="UP000740926">
    <property type="component" value="Unassembled WGS sequence"/>
</dbReference>
<name>A0A9P6XLX3_9FUNG</name>
<accession>A0A9P6XLX3</accession>
<sequence>MWAWLTMMSGAQRPSAAYMPSAHSRSRSGVARGALACRSTARGNNGLGLGDAGSSSSVKPRLQMPSH</sequence>
<gene>
    <name evidence="2" type="ORF">G6F50_018751</name>
</gene>
<evidence type="ECO:0000256" key="1">
    <source>
        <dbReference type="SAM" id="MobiDB-lite"/>
    </source>
</evidence>
<dbReference type="EMBL" id="JAANIU010028766">
    <property type="protein sequence ID" value="KAG1520445.1"/>
    <property type="molecule type" value="Genomic_DNA"/>
</dbReference>